<dbReference type="Proteomes" id="UP001141629">
    <property type="component" value="Unassembled WGS sequence"/>
</dbReference>
<comment type="caution">
    <text evidence="14">The sequence shown here is derived from an EMBL/GenBank/DDBJ whole genome shotgun (WGS) entry which is preliminary data.</text>
</comment>
<dbReference type="AlphaFoldDB" id="A0A9X2Z1X4"/>
<feature type="binding site" evidence="13">
    <location>
        <begin position="602"/>
        <end position="604"/>
    </location>
    <ligand>
        <name>NADP(+)</name>
        <dbReference type="ChEBI" id="CHEBI:58349"/>
    </ligand>
</feature>
<dbReference type="PANTHER" id="PTHR36999">
    <property type="entry name" value="ISOCITRATE DEHYDROGENASE [NADP]"/>
    <property type="match status" value="1"/>
</dbReference>
<dbReference type="SUPFAM" id="SSF53659">
    <property type="entry name" value="Isocitrate/Isopropylmalate dehydrogenase-like"/>
    <property type="match status" value="1"/>
</dbReference>
<accession>A0A9X2Z1X4</accession>
<feature type="binding site" evidence="13">
    <location>
        <position position="651"/>
    </location>
    <ligand>
        <name>NADP(+)</name>
        <dbReference type="ChEBI" id="CHEBI:58349"/>
    </ligand>
</feature>
<reference evidence="14" key="2">
    <citation type="journal article" date="2022" name="BMC Genomics">
        <title>Comparative genome analysis of mycobacteria focusing on tRNA and non-coding RNA.</title>
        <authorList>
            <person name="Behra P.R.K."/>
            <person name="Pettersson B.M.F."/>
            <person name="Ramesh M."/>
            <person name="Das S."/>
            <person name="Dasgupta S."/>
            <person name="Kirsebom L.A."/>
        </authorList>
    </citation>
    <scope>NUCLEOTIDE SEQUENCE</scope>
    <source>
        <strain evidence="14">DSM 44838</strain>
    </source>
</reference>
<organism evidence="14 15">
    <name type="scientific">Mycobacterium yunnanensis</name>
    <dbReference type="NCBI Taxonomy" id="368477"/>
    <lineage>
        <taxon>Bacteria</taxon>
        <taxon>Bacillati</taxon>
        <taxon>Actinomycetota</taxon>
        <taxon>Actinomycetes</taxon>
        <taxon>Mycobacteriales</taxon>
        <taxon>Mycobacteriaceae</taxon>
        <taxon>Mycobacterium</taxon>
    </lineage>
</organism>
<evidence type="ECO:0000256" key="3">
    <source>
        <dbReference type="ARBA" id="ARBA00022723"/>
    </source>
</evidence>
<dbReference type="PIRSF" id="PIRSF009407">
    <property type="entry name" value="IDH_monmr"/>
    <property type="match status" value="1"/>
</dbReference>
<keyword evidence="6 9" id="KW-0560">Oxidoreductase</keyword>
<evidence type="ECO:0000256" key="7">
    <source>
        <dbReference type="ARBA" id="ARBA00023554"/>
    </source>
</evidence>
<evidence type="ECO:0000256" key="12">
    <source>
        <dbReference type="PIRSR" id="PIRSR009407-3"/>
    </source>
</evidence>
<dbReference type="InterPro" id="IPR004436">
    <property type="entry name" value="Isocitrate_DH_NADP_mono"/>
</dbReference>
<evidence type="ECO:0000256" key="6">
    <source>
        <dbReference type="ARBA" id="ARBA00023002"/>
    </source>
</evidence>
<dbReference type="GO" id="GO:0006097">
    <property type="term" value="P:glyoxylate cycle"/>
    <property type="evidence" value="ECO:0007669"/>
    <property type="project" value="UniProtKB-KW"/>
</dbReference>
<evidence type="ECO:0000256" key="1">
    <source>
        <dbReference type="ARBA" id="ARBA00022435"/>
    </source>
</evidence>
<feature type="binding site" evidence="12">
    <location>
        <position position="554"/>
    </location>
    <ligand>
        <name>Mg(2+)</name>
        <dbReference type="ChEBI" id="CHEBI:18420"/>
    </ligand>
</feature>
<dbReference type="EMBL" id="JACKVK010000008">
    <property type="protein sequence ID" value="MCV7421829.1"/>
    <property type="molecule type" value="Genomic_DNA"/>
</dbReference>
<feature type="binding site" evidence="13">
    <location>
        <begin position="83"/>
        <end position="88"/>
    </location>
    <ligand>
        <name>NADP(+)</name>
        <dbReference type="ChEBI" id="CHEBI:58349"/>
    </ligand>
</feature>
<reference evidence="14" key="1">
    <citation type="submission" date="2020-07" db="EMBL/GenBank/DDBJ databases">
        <authorList>
            <person name="Pettersson B.M.F."/>
            <person name="Behra P.R.K."/>
            <person name="Ramesh M."/>
            <person name="Das S."/>
            <person name="Dasgupta S."/>
            <person name="Kirsebom L.A."/>
        </authorList>
    </citation>
    <scope>NUCLEOTIDE SEQUENCE</scope>
    <source>
        <strain evidence="14">DSM 44838</strain>
    </source>
</reference>
<keyword evidence="2 9" id="KW-0816">Tricarboxylic acid cycle</keyword>
<proteinExistence type="inferred from homology"/>
<name>A0A9X2Z1X4_9MYCO</name>
<sequence>MTEQPTIIYTLTDEAPLLATYAFLPVLRTFAEAAGIGVETSDISVAARILAEFSDYLTDEQRVPDNLGELGKLTQLPDTNIIKLPNISASVPQLLAAIKELKAKGYDLPDYPGEPKTDEEKTIKQRYGTCLGSAVNPVLREGNSDRRAPKAVKEYARKHPHSMGKWSQASRTHVATMRHGDFYHGEKSLTLDRARSVRMELKTTSGETLVLKPEVKLDAGDVIDSMFMSKKALCEFFEAEMQDAYETGVMFSLHVKATMMKVSHPIVFGHAVKVFYKDAFAKHQKLFDELGVNVNNGLSDLYAKIESLSATQHEEIIRDLHACHEHRPELAMVDSAKGITNFHSPSDVIVDASMPAMIRAGGKMYGADGKLKDTKAVNPESTFSRIYQEIVNFCKTHGQFDPTTMGTVPNVGLMAQKAEEYGSHDKTFEIPTDGVADIVDNETGEVLLTQNVEEGDIWRMPVVKDAPIRDWVKLAVTRARDSGMPVVFWLDQERPHENELRTKVNTYLEDHDTEGLDISIMSQERAMRHTIERAMRGQDTIAATGNILRDYLTDLFPILELGTSAKMLSIVPLMAGGGLYETGAGGSAPKHVSQLVEENHLRWDSLGEFLALAASLEGLGSKADNAKAKILAKTLDAATGKLLDENKNPSRKTGELDNRGSQFYLAMYWAQELAAQTEDSELADYFTPLAKSLADNEETIVSELNGVQGESVDIGGYYYPDAEKVTAVMRPSKTFNEALESAHG</sequence>
<dbReference type="PANTHER" id="PTHR36999:SF1">
    <property type="entry name" value="ISOCITRATE DEHYDROGENASE (NADP(+))"/>
    <property type="match status" value="1"/>
</dbReference>
<evidence type="ECO:0000313" key="14">
    <source>
        <dbReference type="EMBL" id="MCV7421829.1"/>
    </source>
</evidence>
<feature type="binding site" evidence="12">
    <location>
        <position position="351"/>
    </location>
    <ligand>
        <name>Mg(2+)</name>
        <dbReference type="ChEBI" id="CHEBI:18420"/>
    </ligand>
</feature>
<protein>
    <recommendedName>
        <fullName evidence="9">Isocitrate dehydrogenase [NADP]</fullName>
        <ecNumber evidence="9">1.1.1.42</ecNumber>
    </recommendedName>
    <alternativeName>
        <fullName evidence="9">Oxalosuccinate decarboxylase</fullName>
    </alternativeName>
</protein>
<comment type="cofactor">
    <cofactor evidence="12">
        <name>Mg(2+)</name>
        <dbReference type="ChEBI" id="CHEBI:18420"/>
    </cofactor>
    <cofactor evidence="12">
        <name>Mn(2+)</name>
        <dbReference type="ChEBI" id="CHEBI:29035"/>
    </cofactor>
    <text evidence="12">Binds 1 Mg(2+) or Mn(2+) ion per subunit.</text>
</comment>
<dbReference type="EC" id="1.1.1.42" evidence="9"/>
<evidence type="ECO:0000256" key="2">
    <source>
        <dbReference type="ARBA" id="ARBA00022532"/>
    </source>
</evidence>
<comment type="similarity">
    <text evidence="8 9">Belongs to the monomeric-type IDH family.</text>
</comment>
<feature type="binding site" evidence="11">
    <location>
        <position position="146"/>
    </location>
    <ligand>
        <name>D-threo-isocitrate</name>
        <dbReference type="ChEBI" id="CHEBI:15562"/>
    </ligand>
</feature>
<feature type="binding site" evidence="11">
    <location>
        <begin position="133"/>
        <end position="140"/>
    </location>
    <ligand>
        <name>substrate</name>
    </ligand>
</feature>
<dbReference type="GO" id="GO:0004450">
    <property type="term" value="F:isocitrate dehydrogenase (NADP+) activity"/>
    <property type="evidence" value="ECO:0007669"/>
    <property type="project" value="UniProtKB-EC"/>
</dbReference>
<keyword evidence="4 12" id="KW-0460">Magnesium</keyword>
<evidence type="ECO:0000256" key="9">
    <source>
        <dbReference type="PIRNR" id="PIRNR009407"/>
    </source>
</evidence>
<evidence type="ECO:0000256" key="11">
    <source>
        <dbReference type="PIRSR" id="PIRSR009407-2"/>
    </source>
</evidence>
<dbReference type="Pfam" id="PF03971">
    <property type="entry name" value="IDH"/>
    <property type="match status" value="1"/>
</dbReference>
<feature type="site" description="Critical for catalysis" evidence="10">
    <location>
        <position position="256"/>
    </location>
</feature>
<feature type="binding site" evidence="13">
    <location>
        <begin position="586"/>
        <end position="587"/>
    </location>
    <ligand>
        <name>NADP(+)</name>
        <dbReference type="ChEBI" id="CHEBI:58349"/>
    </ligand>
</feature>
<evidence type="ECO:0000256" key="13">
    <source>
        <dbReference type="PIRSR" id="PIRSR009407-4"/>
    </source>
</evidence>
<dbReference type="RefSeq" id="WP_263996579.1">
    <property type="nucleotide sequence ID" value="NZ_JACKVK010000008.1"/>
</dbReference>
<feature type="binding site" evidence="11">
    <location>
        <position position="549"/>
    </location>
    <ligand>
        <name>D-threo-isocitrate</name>
        <dbReference type="ChEBI" id="CHEBI:15562"/>
    </ligand>
</feature>
<evidence type="ECO:0000256" key="8">
    <source>
        <dbReference type="ARBA" id="ARBA00046318"/>
    </source>
</evidence>
<keyword evidence="5 9" id="KW-0521">NADP</keyword>
<gene>
    <name evidence="14" type="ORF">H7K45_14870</name>
</gene>
<dbReference type="GO" id="GO:0006099">
    <property type="term" value="P:tricarboxylic acid cycle"/>
    <property type="evidence" value="ECO:0007669"/>
    <property type="project" value="UniProtKB-KW"/>
</dbReference>
<evidence type="ECO:0000256" key="4">
    <source>
        <dbReference type="ARBA" id="ARBA00022842"/>
    </source>
</evidence>
<dbReference type="GO" id="GO:0046872">
    <property type="term" value="F:metal ion binding"/>
    <property type="evidence" value="ECO:0007669"/>
    <property type="project" value="UniProtKB-KW"/>
</dbReference>
<keyword evidence="3 12" id="KW-0479">Metal-binding</keyword>
<feature type="binding site" evidence="12">
    <location>
        <position position="550"/>
    </location>
    <ligand>
        <name>Mg(2+)</name>
        <dbReference type="ChEBI" id="CHEBI:18420"/>
    </ligand>
</feature>
<feature type="binding site" evidence="13">
    <location>
        <position position="136"/>
    </location>
    <ligand>
        <name>NADP(+)</name>
        <dbReference type="ChEBI" id="CHEBI:58349"/>
    </ligand>
</feature>
<keyword evidence="15" id="KW-1185">Reference proteome</keyword>
<feature type="site" description="Critical for catalysis" evidence="10">
    <location>
        <position position="421"/>
    </location>
</feature>
<keyword evidence="1 9" id="KW-0329">Glyoxylate bypass</keyword>
<evidence type="ECO:0000256" key="10">
    <source>
        <dbReference type="PIRSR" id="PIRSR009407-1"/>
    </source>
</evidence>
<evidence type="ECO:0000256" key="5">
    <source>
        <dbReference type="ARBA" id="ARBA00022857"/>
    </source>
</evidence>
<comment type="catalytic activity">
    <reaction evidence="7 9">
        <text>D-threo-isocitrate + NADP(+) = 2-oxoglutarate + CO2 + NADPH</text>
        <dbReference type="Rhea" id="RHEA:19629"/>
        <dbReference type="ChEBI" id="CHEBI:15562"/>
        <dbReference type="ChEBI" id="CHEBI:16526"/>
        <dbReference type="ChEBI" id="CHEBI:16810"/>
        <dbReference type="ChEBI" id="CHEBI:57783"/>
        <dbReference type="ChEBI" id="CHEBI:58349"/>
        <dbReference type="EC" id="1.1.1.42"/>
    </reaction>
</comment>
<evidence type="ECO:0000313" key="15">
    <source>
        <dbReference type="Proteomes" id="UP001141629"/>
    </source>
</evidence>
<feature type="binding site" evidence="13">
    <location>
        <position position="591"/>
    </location>
    <ligand>
        <name>NADP(+)</name>
        <dbReference type="ChEBI" id="CHEBI:58349"/>
    </ligand>
</feature>
<dbReference type="NCBIfam" id="TIGR00178">
    <property type="entry name" value="monomer_idh"/>
    <property type="match status" value="1"/>
</dbReference>